<evidence type="ECO:0000256" key="3">
    <source>
        <dbReference type="ARBA" id="ARBA00022679"/>
    </source>
</evidence>
<accession>A0A1J5NG95</accession>
<feature type="active site" description="Nucleophile" evidence="7">
    <location>
        <position position="141"/>
    </location>
</feature>
<dbReference type="Gene3D" id="3.10.450.50">
    <property type="match status" value="1"/>
</dbReference>
<keyword evidence="6 7" id="KW-0961">Cell wall biogenesis/degradation</keyword>
<evidence type="ECO:0000256" key="2">
    <source>
        <dbReference type="ARBA" id="ARBA00005992"/>
    </source>
</evidence>
<dbReference type="InterPro" id="IPR038063">
    <property type="entry name" value="Transpep_catalytic_dom"/>
</dbReference>
<keyword evidence="8" id="KW-0732">Signal</keyword>
<feature type="domain" description="L,D-TPase catalytic" evidence="9">
    <location>
        <begin position="35"/>
        <end position="165"/>
    </location>
</feature>
<feature type="signal peptide" evidence="8">
    <location>
        <begin position="1"/>
        <end position="19"/>
    </location>
</feature>
<reference evidence="10 11" key="1">
    <citation type="submission" date="2015-09" db="EMBL/GenBank/DDBJ databases">
        <title>Genome of Desulfovibrio dechloracetivorans BerOc1, a mercury methylating strain isolated from highly hydrocarbons and metals contaminated coastal sediments.</title>
        <authorList>
            <person name="Goni Urriza M."/>
            <person name="Gassie C."/>
            <person name="Bouchez O."/>
            <person name="Klopp C."/>
            <person name="Ranchou-Peyruse A."/>
            <person name="Remy G."/>
        </authorList>
    </citation>
    <scope>NUCLEOTIDE SEQUENCE [LARGE SCALE GENOMIC DNA]</scope>
    <source>
        <strain evidence="10 11">BerOc1</strain>
    </source>
</reference>
<dbReference type="PANTHER" id="PTHR36699:SF1">
    <property type="entry name" value="L,D-TRANSPEPTIDASE YAFK-RELATED"/>
    <property type="match status" value="1"/>
</dbReference>
<gene>
    <name evidence="10" type="ORF">BerOc1_02662</name>
</gene>
<dbReference type="UniPathway" id="UPA00219"/>
<dbReference type="PANTHER" id="PTHR36699">
    <property type="entry name" value="LD-TRANSPEPTIDASE"/>
    <property type="match status" value="1"/>
</dbReference>
<protein>
    <submittedName>
        <fullName evidence="10">L,D-transpeptidase catalytic domain</fullName>
    </submittedName>
</protein>
<dbReference type="InterPro" id="IPR056203">
    <property type="entry name" value="Cds6_C"/>
</dbReference>
<feature type="active site" description="Proton donor/acceptor" evidence="7">
    <location>
        <position position="127"/>
    </location>
</feature>
<dbReference type="SUPFAM" id="SSF54427">
    <property type="entry name" value="NTF2-like"/>
    <property type="match status" value="1"/>
</dbReference>
<keyword evidence="4 7" id="KW-0133">Cell shape</keyword>
<dbReference type="GO" id="GO:0004180">
    <property type="term" value="F:carboxypeptidase activity"/>
    <property type="evidence" value="ECO:0007669"/>
    <property type="project" value="UniProtKB-ARBA"/>
</dbReference>
<proteinExistence type="inferred from homology"/>
<comment type="similarity">
    <text evidence="2">Belongs to the YkuD family.</text>
</comment>
<evidence type="ECO:0000256" key="1">
    <source>
        <dbReference type="ARBA" id="ARBA00004752"/>
    </source>
</evidence>
<dbReference type="AlphaFoldDB" id="A0A1J5NG95"/>
<dbReference type="GO" id="GO:0008360">
    <property type="term" value="P:regulation of cell shape"/>
    <property type="evidence" value="ECO:0007669"/>
    <property type="project" value="UniProtKB-UniRule"/>
</dbReference>
<keyword evidence="11" id="KW-1185">Reference proteome</keyword>
<evidence type="ECO:0000259" key="9">
    <source>
        <dbReference type="PROSITE" id="PS52029"/>
    </source>
</evidence>
<evidence type="ECO:0000313" key="11">
    <source>
        <dbReference type="Proteomes" id="UP000181901"/>
    </source>
</evidence>
<dbReference type="SUPFAM" id="SSF141523">
    <property type="entry name" value="L,D-transpeptidase catalytic domain-like"/>
    <property type="match status" value="1"/>
</dbReference>
<dbReference type="PROSITE" id="PS52029">
    <property type="entry name" value="LD_TPASE"/>
    <property type="match status" value="1"/>
</dbReference>
<dbReference type="CDD" id="cd16913">
    <property type="entry name" value="YkuD_like"/>
    <property type="match status" value="1"/>
</dbReference>
<dbReference type="Pfam" id="PF03734">
    <property type="entry name" value="YkuD"/>
    <property type="match status" value="1"/>
</dbReference>
<evidence type="ECO:0000256" key="5">
    <source>
        <dbReference type="ARBA" id="ARBA00022984"/>
    </source>
</evidence>
<evidence type="ECO:0000256" key="6">
    <source>
        <dbReference type="ARBA" id="ARBA00023316"/>
    </source>
</evidence>
<dbReference type="GO" id="GO:0016740">
    <property type="term" value="F:transferase activity"/>
    <property type="evidence" value="ECO:0007669"/>
    <property type="project" value="UniProtKB-KW"/>
</dbReference>
<evidence type="ECO:0000313" key="10">
    <source>
        <dbReference type="EMBL" id="OIQ50721.1"/>
    </source>
</evidence>
<dbReference type="EMBL" id="LKAQ01000004">
    <property type="protein sequence ID" value="OIQ50721.1"/>
    <property type="molecule type" value="Genomic_DNA"/>
</dbReference>
<dbReference type="Pfam" id="PF24125">
    <property type="entry name" value="Cds6_C"/>
    <property type="match status" value="2"/>
</dbReference>
<dbReference type="InterPro" id="IPR032710">
    <property type="entry name" value="NTF2-like_dom_sf"/>
</dbReference>
<dbReference type="Proteomes" id="UP000181901">
    <property type="component" value="Unassembled WGS sequence"/>
</dbReference>
<keyword evidence="3" id="KW-0808">Transferase</keyword>
<evidence type="ECO:0000256" key="7">
    <source>
        <dbReference type="PROSITE-ProRule" id="PRU01373"/>
    </source>
</evidence>
<evidence type="ECO:0000256" key="4">
    <source>
        <dbReference type="ARBA" id="ARBA00022960"/>
    </source>
</evidence>
<dbReference type="Gene3D" id="2.40.440.10">
    <property type="entry name" value="L,D-transpeptidase catalytic domain-like"/>
    <property type="match status" value="1"/>
</dbReference>
<keyword evidence="5 7" id="KW-0573">Peptidoglycan synthesis</keyword>
<evidence type="ECO:0000256" key="8">
    <source>
        <dbReference type="SAM" id="SignalP"/>
    </source>
</evidence>
<name>A0A1J5NG95_9BACT</name>
<dbReference type="InterPro" id="IPR005490">
    <property type="entry name" value="LD_TPept_cat_dom"/>
</dbReference>
<dbReference type="GO" id="GO:0009252">
    <property type="term" value="P:peptidoglycan biosynthetic process"/>
    <property type="evidence" value="ECO:0007669"/>
    <property type="project" value="UniProtKB-UniPathway"/>
</dbReference>
<comment type="caution">
    <text evidence="10">The sequence shown here is derived from an EMBL/GenBank/DDBJ whole genome shotgun (WGS) entry which is preliminary data.</text>
</comment>
<sequence>MRVVFIVLTIVLSATTALAGGWTPLLSSHTYGPKRIIAVDKEAQELIVLEQQSPLHEVRRFPCTTGQSMGDKAVEGDMRTPEGVYFVGHRINRKLDWGLYGNIAYSLNYPNPIDRIKGKTGSGIWLHGRGKTFLPRDTLGCVALKVPDMKDVALEASYGTPVVIADDVSWSADPGESEVTALTLAKTLEAWARDWGAKDDKFFSYYDGPMLELSEGLDFEGFEEHKRNIFASQPWIQVMVGNVRAVPGPGYWVTWFDQYYRTRGMASTTGKRFYWVQDDQGGWRIAGREYVPASEQLDAKYLASKAGEARALVEKWREAWLAGNAEAYENFYEHDAEQGGRKGAANIAEYKKTLWEEKPPVRLEVDDLKVALHPMGLKVAFDQEFADASGYSDRGRKTLILVPEGDTWKIDSEQWRRMR</sequence>
<comment type="pathway">
    <text evidence="1 7">Cell wall biogenesis; peptidoglycan biosynthesis.</text>
</comment>
<organism evidence="10 11">
    <name type="scientific">Pseudodesulfovibrio hydrargyri</name>
    <dbReference type="NCBI Taxonomy" id="2125990"/>
    <lineage>
        <taxon>Bacteria</taxon>
        <taxon>Pseudomonadati</taxon>
        <taxon>Thermodesulfobacteriota</taxon>
        <taxon>Desulfovibrionia</taxon>
        <taxon>Desulfovibrionales</taxon>
        <taxon>Desulfovibrionaceae</taxon>
    </lineage>
</organism>
<feature type="chain" id="PRO_5009635692" evidence="8">
    <location>
        <begin position="20"/>
        <end position="419"/>
    </location>
</feature>
<dbReference type="GO" id="GO:0071555">
    <property type="term" value="P:cell wall organization"/>
    <property type="evidence" value="ECO:0007669"/>
    <property type="project" value="UniProtKB-UniRule"/>
</dbReference>
<dbReference type="OrthoDB" id="9809748at2"/>
<dbReference type="RefSeq" id="WP_071546131.1">
    <property type="nucleotide sequence ID" value="NZ_LKAQ01000004.1"/>
</dbReference>